<dbReference type="Pfam" id="PF02463">
    <property type="entry name" value="SMC_N"/>
    <property type="match status" value="1"/>
</dbReference>
<keyword evidence="3" id="KW-0132">Cell division</keyword>
<evidence type="ECO:0000256" key="6">
    <source>
        <dbReference type="ARBA" id="ARBA00023242"/>
    </source>
</evidence>
<dbReference type="GO" id="GO:0005694">
    <property type="term" value="C:chromosome"/>
    <property type="evidence" value="ECO:0007669"/>
    <property type="project" value="InterPro"/>
</dbReference>
<dbReference type="Pfam" id="PF06470">
    <property type="entry name" value="SMC_hinge"/>
    <property type="match status" value="1"/>
</dbReference>
<dbReference type="GeneID" id="80882219"/>
<comment type="subcellular location">
    <subcellularLocation>
        <location evidence="1 8">Nucleus</location>
    </subcellularLocation>
</comment>
<feature type="compositionally biased region" description="Acidic residues" evidence="10">
    <location>
        <begin position="1056"/>
        <end position="1067"/>
    </location>
</feature>
<comment type="similarity">
    <text evidence="2">Belongs to the SMC family. SMC3 subfamily.</text>
</comment>
<evidence type="ECO:0000256" key="5">
    <source>
        <dbReference type="ARBA" id="ARBA00023054"/>
    </source>
</evidence>
<dbReference type="AlphaFoldDB" id="A0AAD7QVF5"/>
<dbReference type="SUPFAM" id="SSF52540">
    <property type="entry name" value="P-loop containing nucleoside triphosphate hydrolases"/>
    <property type="match status" value="1"/>
</dbReference>
<feature type="coiled-coil region" evidence="9">
    <location>
        <begin position="855"/>
        <end position="896"/>
    </location>
</feature>
<evidence type="ECO:0000256" key="9">
    <source>
        <dbReference type="SAM" id="Coils"/>
    </source>
</evidence>
<keyword evidence="7" id="KW-0131">Cell cycle</keyword>
<evidence type="ECO:0000256" key="2">
    <source>
        <dbReference type="ARBA" id="ARBA00005917"/>
    </source>
</evidence>
<dbReference type="SUPFAM" id="SSF75553">
    <property type="entry name" value="Smc hinge domain"/>
    <property type="match status" value="1"/>
</dbReference>
<dbReference type="InterPro" id="IPR027417">
    <property type="entry name" value="P-loop_NTPase"/>
</dbReference>
<evidence type="ECO:0000256" key="8">
    <source>
        <dbReference type="PIRNR" id="PIRNR005719"/>
    </source>
</evidence>
<feature type="domain" description="SMC hinge" evidence="11">
    <location>
        <begin position="522"/>
        <end position="634"/>
    </location>
</feature>
<reference evidence="12" key="1">
    <citation type="submission" date="2023-03" db="EMBL/GenBank/DDBJ databases">
        <title>Near-Complete genome sequence of Lipomyces tetrasporous NRRL Y-64009, an oleaginous yeast capable of growing on lignocellulosic hydrolysates.</title>
        <authorList>
            <consortium name="Lawrence Berkeley National Laboratory"/>
            <person name="Jagtap S.S."/>
            <person name="Liu J.-J."/>
            <person name="Walukiewicz H.E."/>
            <person name="Pangilinan J."/>
            <person name="Lipzen A."/>
            <person name="Ahrendt S."/>
            <person name="Koriabine M."/>
            <person name="Cobaugh K."/>
            <person name="Salamov A."/>
            <person name="Yoshinaga Y."/>
            <person name="Ng V."/>
            <person name="Daum C."/>
            <person name="Grigoriev I.V."/>
            <person name="Slininger P.J."/>
            <person name="Dien B.S."/>
            <person name="Jin Y.-S."/>
            <person name="Rao C.V."/>
        </authorList>
    </citation>
    <scope>NUCLEOTIDE SEQUENCE</scope>
    <source>
        <strain evidence="12">NRRL Y-64009</strain>
    </source>
</reference>
<proteinExistence type="inferred from homology"/>
<dbReference type="InterPro" id="IPR003395">
    <property type="entry name" value="RecF/RecN/SMC_N"/>
</dbReference>
<dbReference type="SMART" id="SM00968">
    <property type="entry name" value="SMC_hinge"/>
    <property type="match status" value="1"/>
</dbReference>
<dbReference type="GO" id="GO:0016887">
    <property type="term" value="F:ATP hydrolysis activity"/>
    <property type="evidence" value="ECO:0007669"/>
    <property type="project" value="InterPro"/>
</dbReference>
<organism evidence="12 13">
    <name type="scientific">Lipomyces tetrasporus</name>
    <dbReference type="NCBI Taxonomy" id="54092"/>
    <lineage>
        <taxon>Eukaryota</taxon>
        <taxon>Fungi</taxon>
        <taxon>Dikarya</taxon>
        <taxon>Ascomycota</taxon>
        <taxon>Saccharomycotina</taxon>
        <taxon>Lipomycetes</taxon>
        <taxon>Lipomycetales</taxon>
        <taxon>Lipomycetaceae</taxon>
        <taxon>Lipomyces</taxon>
    </lineage>
</organism>
<dbReference type="Gene3D" id="1.20.1060.20">
    <property type="match status" value="1"/>
</dbReference>
<dbReference type="InterPro" id="IPR041741">
    <property type="entry name" value="SMC3_ABC_euk"/>
</dbReference>
<dbReference type="Gene3D" id="3.30.70.1620">
    <property type="match status" value="1"/>
</dbReference>
<dbReference type="GO" id="GO:0051276">
    <property type="term" value="P:chromosome organization"/>
    <property type="evidence" value="ECO:0007669"/>
    <property type="project" value="InterPro"/>
</dbReference>
<keyword evidence="4" id="KW-0498">Mitosis</keyword>
<evidence type="ECO:0000256" key="3">
    <source>
        <dbReference type="ARBA" id="ARBA00022618"/>
    </source>
</evidence>
<dbReference type="Proteomes" id="UP001217417">
    <property type="component" value="Unassembled WGS sequence"/>
</dbReference>
<dbReference type="FunFam" id="3.40.50.300:FF:000424">
    <property type="entry name" value="Structural maintenance of chromosomes 3"/>
    <property type="match status" value="1"/>
</dbReference>
<dbReference type="InterPro" id="IPR024704">
    <property type="entry name" value="SMC"/>
</dbReference>
<dbReference type="InterPro" id="IPR036277">
    <property type="entry name" value="SMC_hinge_sf"/>
</dbReference>
<feature type="coiled-coil region" evidence="9">
    <location>
        <begin position="448"/>
        <end position="503"/>
    </location>
</feature>
<evidence type="ECO:0000259" key="11">
    <source>
        <dbReference type="SMART" id="SM00968"/>
    </source>
</evidence>
<keyword evidence="13" id="KW-1185">Reference proteome</keyword>
<dbReference type="GO" id="GO:0005634">
    <property type="term" value="C:nucleus"/>
    <property type="evidence" value="ECO:0007669"/>
    <property type="project" value="UniProtKB-SubCell"/>
</dbReference>
<evidence type="ECO:0000313" key="13">
    <source>
        <dbReference type="Proteomes" id="UP001217417"/>
    </source>
</evidence>
<keyword evidence="5 9" id="KW-0175">Coiled coil</keyword>
<feature type="region of interest" description="Disordered" evidence="10">
    <location>
        <begin position="1048"/>
        <end position="1072"/>
    </location>
</feature>
<evidence type="ECO:0000256" key="4">
    <source>
        <dbReference type="ARBA" id="ARBA00022776"/>
    </source>
</evidence>
<keyword evidence="6 8" id="KW-0539">Nucleus</keyword>
<dbReference type="EMBL" id="JARPMG010000003">
    <property type="protein sequence ID" value="KAJ8102048.1"/>
    <property type="molecule type" value="Genomic_DNA"/>
</dbReference>
<accession>A0AAD7QVF5</accession>
<feature type="region of interest" description="Disordered" evidence="10">
    <location>
        <begin position="310"/>
        <end position="329"/>
    </location>
</feature>
<dbReference type="PANTHER" id="PTHR43977">
    <property type="entry name" value="STRUCTURAL MAINTENANCE OF CHROMOSOMES PROTEIN 3"/>
    <property type="match status" value="1"/>
</dbReference>
<feature type="coiled-coil region" evidence="9">
    <location>
        <begin position="708"/>
        <end position="777"/>
    </location>
</feature>
<protein>
    <recommendedName>
        <fullName evidence="8">Structural maintenance of chromosomes protein</fullName>
    </recommendedName>
</protein>
<dbReference type="GO" id="GO:0007059">
    <property type="term" value="P:chromosome segregation"/>
    <property type="evidence" value="ECO:0007669"/>
    <property type="project" value="UniProtKB-ARBA"/>
</dbReference>
<dbReference type="PIRSF" id="PIRSF005719">
    <property type="entry name" value="SMC"/>
    <property type="match status" value="1"/>
</dbReference>
<comment type="caution">
    <text evidence="12">The sequence shown here is derived from an EMBL/GenBank/DDBJ whole genome shotgun (WGS) entry which is preliminary data.</text>
</comment>
<dbReference type="InterPro" id="IPR010935">
    <property type="entry name" value="SMC_hinge"/>
</dbReference>
<dbReference type="FunFam" id="3.40.50.300:FF:000370">
    <property type="entry name" value="Structural maintenance of chromosomes 3"/>
    <property type="match status" value="1"/>
</dbReference>
<evidence type="ECO:0000256" key="7">
    <source>
        <dbReference type="ARBA" id="ARBA00023306"/>
    </source>
</evidence>
<dbReference type="Gene3D" id="3.40.50.300">
    <property type="entry name" value="P-loop containing nucleotide triphosphate hydrolases"/>
    <property type="match status" value="2"/>
</dbReference>
<dbReference type="GO" id="GO:0051301">
    <property type="term" value="P:cell division"/>
    <property type="evidence" value="ECO:0007669"/>
    <property type="project" value="UniProtKB-KW"/>
</dbReference>
<name>A0AAD7QVF5_9ASCO</name>
<evidence type="ECO:0000313" key="12">
    <source>
        <dbReference type="EMBL" id="KAJ8102048.1"/>
    </source>
</evidence>
<evidence type="ECO:0000256" key="1">
    <source>
        <dbReference type="ARBA" id="ARBA00004123"/>
    </source>
</evidence>
<dbReference type="CDD" id="cd03272">
    <property type="entry name" value="ABC_SMC3_euk"/>
    <property type="match status" value="1"/>
</dbReference>
<evidence type="ECO:0000256" key="10">
    <source>
        <dbReference type="SAM" id="MobiDB-lite"/>
    </source>
</evidence>
<gene>
    <name evidence="12" type="ORF">POJ06DRAFT_248637</name>
</gene>
<dbReference type="RefSeq" id="XP_056045498.1">
    <property type="nucleotide sequence ID" value="XM_056187053.1"/>
</dbReference>
<dbReference type="GO" id="GO:0005524">
    <property type="term" value="F:ATP binding"/>
    <property type="evidence" value="ECO:0007669"/>
    <property type="project" value="InterPro"/>
</dbReference>
<sequence length="1201" mass="137818">MHIKQLVIQGFKSYKDQTVTDPFSSRHNVIVGRNGSGKSNFFAAIRFVLSDAYTHMSREERQSLLHEGSGTAVMSAYVEIIFDNSDNRFPTGRDEVALRRTIGLKKDEYSLDRKSASKSDVMNLLESAGFSRSNPYYIVPQGRITALTNAKDAERLALLKEVAGTQVYEHRRVESLKVMAESNAKREKIDELLQFLEDRLNELDEEKDELREFQEKDRERRCLEYTLYDRELNEINAHLDEIEDERIRNSHSSDDRLGMFAERDQLIQNLEQEIATLKQELSLLAVDKKQLEEERKDLIRTQAQAEVQLKDLKDNEEESKRSSTKRQHDLKDVMQQIHVKESQIAELTPRYIQSLQAEAEAKKSLTDAEDQQQRLYAKQGRNAQFRSKADRDKWLNNEIADIQGTVLRREEMRRDLESQLESMTTQLESVHSSIDEIRVALESSHGSLEQLQVQYTEQKQRRDALQDERKELWREGAKSDSALDNAKLELEKAERAFAGTMDRSQSAGLQAVRRIAKTMNLTGVYGPLCELFEVDDKYKVAVEVTAGNSLFHVVVDNDATATTIMDVLNRERSGRVTFMPLNRLKPKAVDYPDTDEAIALIKKLRFSAEYSKAIEQVFSKTIVCWNLEASAQYARSHNLNAITLQGDQANKKGVLTGGYHDKKHSRIDAVKAVRTARENYENMHRRASDIKSDVERKDQEVTLVIGTLNKLEAQRQQLVQSLGSMKETRRTSNAAESSLQEVITTKRRMLDSTVSGLESLNKQLDTLRNELDSKFDRNLTPDEVRLLGELNFQIQTLRARDAELATVRSAIEQEKVAVELDLRQVLYMQRDQLRAEMIEHDIAGESDATSVATSLEQVHDAIARNAQKLHELENESEDTEAELAAKEDECAKLQTLQLEDARSIERQQNSLERSMAKRGILVQRKDDINRKVRDLGALPEEAFDRYKQLKSESVLKRLHKLTEDLKKFSHINKKAFEQYTNFTKQREALLARREELDKSQASIEELIQVLDQRKDEAIERTFKQVSKGFAEIFEKLVPAGRGRLIMQRRMDRDSEIHDDEEYSDDEDERRKTSSVENYVGVAISVSFNSKNNEQQRIEQLSGGQKSLCALALIFAIQQCDPAPFYLFDEIDANLDAQYRTAVASMIKELAENGQFICTTFRNEMIYTADKFYGVLFNNKISSIASITRDNALTFVEGEQPH</sequence>